<evidence type="ECO:0000256" key="9">
    <source>
        <dbReference type="ARBA" id="ARBA00023136"/>
    </source>
</evidence>
<evidence type="ECO:0000256" key="8">
    <source>
        <dbReference type="ARBA" id="ARBA00023065"/>
    </source>
</evidence>
<comment type="caution">
    <text evidence="13">The sequence shown here is derived from an EMBL/GenBank/DDBJ whole genome shotgun (WGS) entry which is preliminary data.</text>
</comment>
<comment type="similarity">
    <text evidence="3 12">Belongs to the ATPase gamma chain family.</text>
</comment>
<reference evidence="13 14" key="1">
    <citation type="submission" date="2017-07" db="EMBL/GenBank/DDBJ databases">
        <title>Leptospira spp. isolated from tropical soils.</title>
        <authorList>
            <person name="Thibeaux R."/>
            <person name="Iraola G."/>
            <person name="Ferres I."/>
            <person name="Bierque E."/>
            <person name="Girault D."/>
            <person name="Soupe-Gilbert M.-E."/>
            <person name="Picardeau M."/>
            <person name="Goarant C."/>
        </authorList>
    </citation>
    <scope>NUCLEOTIDE SEQUENCE [LARGE SCALE GENOMIC DNA]</scope>
    <source>
        <strain evidence="13 14">FH2-C-A2</strain>
    </source>
</reference>
<dbReference type="RefSeq" id="WP_100760048.1">
    <property type="nucleotide sequence ID" value="NZ_NPDT01000009.1"/>
</dbReference>
<dbReference type="GO" id="GO:0045259">
    <property type="term" value="C:proton-transporting ATP synthase complex"/>
    <property type="evidence" value="ECO:0007669"/>
    <property type="project" value="UniProtKB-KW"/>
</dbReference>
<organism evidence="13 14">
    <name type="scientific">Leptospira wolffii</name>
    <dbReference type="NCBI Taxonomy" id="409998"/>
    <lineage>
        <taxon>Bacteria</taxon>
        <taxon>Pseudomonadati</taxon>
        <taxon>Spirochaetota</taxon>
        <taxon>Spirochaetia</taxon>
        <taxon>Leptospirales</taxon>
        <taxon>Leptospiraceae</taxon>
        <taxon>Leptospira</taxon>
    </lineage>
</organism>
<dbReference type="PANTHER" id="PTHR11693">
    <property type="entry name" value="ATP SYNTHASE GAMMA CHAIN"/>
    <property type="match status" value="1"/>
</dbReference>
<keyword evidence="6" id="KW-0997">Cell inner membrane</keyword>
<accession>A0A2M9Z852</accession>
<dbReference type="HAMAP" id="MF_00815">
    <property type="entry name" value="ATP_synth_gamma_bact"/>
    <property type="match status" value="1"/>
</dbReference>
<keyword evidence="9 12" id="KW-0472">Membrane</keyword>
<evidence type="ECO:0000256" key="1">
    <source>
        <dbReference type="ARBA" id="ARBA00003456"/>
    </source>
</evidence>
<dbReference type="FunFam" id="3.40.1380.10:FF:000006">
    <property type="entry name" value="ATP synthase gamma chain"/>
    <property type="match status" value="1"/>
</dbReference>
<dbReference type="Pfam" id="PF00231">
    <property type="entry name" value="ATP-synt"/>
    <property type="match status" value="1"/>
</dbReference>
<evidence type="ECO:0000256" key="7">
    <source>
        <dbReference type="ARBA" id="ARBA00022781"/>
    </source>
</evidence>
<name>A0A2M9Z852_9LEPT</name>
<dbReference type="GO" id="GO:0005886">
    <property type="term" value="C:plasma membrane"/>
    <property type="evidence" value="ECO:0007669"/>
    <property type="project" value="UniProtKB-SubCell"/>
</dbReference>
<dbReference type="InterPro" id="IPR000131">
    <property type="entry name" value="ATP_synth_F1_gsu"/>
</dbReference>
<comment type="function">
    <text evidence="1 12">Produces ATP from ADP in the presence of a proton gradient across the membrane. The gamma chain is believed to be important in regulating ATPase activity and the flow of protons through the CF(0) complex.</text>
</comment>
<keyword evidence="10 12" id="KW-0139">CF(1)</keyword>
<dbReference type="PANTHER" id="PTHR11693:SF22">
    <property type="entry name" value="ATP SYNTHASE SUBUNIT GAMMA, MITOCHONDRIAL"/>
    <property type="match status" value="1"/>
</dbReference>
<dbReference type="GO" id="GO:0005524">
    <property type="term" value="F:ATP binding"/>
    <property type="evidence" value="ECO:0007669"/>
    <property type="project" value="UniProtKB-UniRule"/>
</dbReference>
<evidence type="ECO:0000256" key="10">
    <source>
        <dbReference type="ARBA" id="ARBA00023196"/>
    </source>
</evidence>
<evidence type="ECO:0000313" key="14">
    <source>
        <dbReference type="Proteomes" id="UP000231912"/>
    </source>
</evidence>
<keyword evidence="11 12" id="KW-0066">ATP synthesis</keyword>
<evidence type="ECO:0000256" key="3">
    <source>
        <dbReference type="ARBA" id="ARBA00007681"/>
    </source>
</evidence>
<keyword evidence="7 12" id="KW-0375">Hydrogen ion transport</keyword>
<evidence type="ECO:0000256" key="12">
    <source>
        <dbReference type="HAMAP-Rule" id="MF_00815"/>
    </source>
</evidence>
<dbReference type="FunFam" id="1.10.287.80:FF:000009">
    <property type="entry name" value="ATP synthase gamma chain"/>
    <property type="match status" value="1"/>
</dbReference>
<comment type="subunit">
    <text evidence="12">F-type ATPases have 2 components, CF(1) - the catalytic core - and CF(0) - the membrane proton channel. CF(1) has five subunits: alpha(3), beta(3), gamma(1), delta(1), epsilon(1). CF(0) has three main subunits: a, b and c.</text>
</comment>
<dbReference type="InterPro" id="IPR023632">
    <property type="entry name" value="ATP_synth_F1_gsu_CS"/>
</dbReference>
<keyword evidence="8 12" id="KW-0406">Ion transport</keyword>
<evidence type="ECO:0000256" key="4">
    <source>
        <dbReference type="ARBA" id="ARBA00022448"/>
    </source>
</evidence>
<dbReference type="NCBIfam" id="TIGR01146">
    <property type="entry name" value="ATPsyn_F1gamma"/>
    <property type="match status" value="1"/>
</dbReference>
<dbReference type="Gene3D" id="1.10.287.80">
    <property type="entry name" value="ATP synthase, gamma subunit, helix hairpin domain"/>
    <property type="match status" value="1"/>
</dbReference>
<dbReference type="InterPro" id="IPR035968">
    <property type="entry name" value="ATP_synth_F1_ATPase_gsu"/>
</dbReference>
<dbReference type="PROSITE" id="PS00153">
    <property type="entry name" value="ATPASE_GAMMA"/>
    <property type="match status" value="1"/>
</dbReference>
<sequence length="286" mass="31560">MATPREIKKRISSVKNTRKITRTMEMVATAKSKKLSDRVNASHPFSNKIKELVGALASLASVVKSPYLRKPNAVRSVALLVITANRGLCGGYNSKTIRLAKNRIQEWKDQGANVRLFVVGKKGISFFQFAKEKIEKSYTHIDDKSGYKEAEEFADFFLDLFAKEEVDAVEIISTVYHSSANQEAEVTKVLPFEAQGEANVGSSVLYEPSPADILESLLPLVVKTAFLKAILEANCSEQIAKRVAMKSATDAASEMIKLLTRGYNRIRQAKITQEISEIVAGADSLN</sequence>
<dbReference type="PRINTS" id="PR00126">
    <property type="entry name" value="ATPASEGAMMA"/>
</dbReference>
<dbReference type="SUPFAM" id="SSF52943">
    <property type="entry name" value="ATP synthase (F1-ATPase), gamma subunit"/>
    <property type="match status" value="1"/>
</dbReference>
<evidence type="ECO:0000256" key="2">
    <source>
        <dbReference type="ARBA" id="ARBA00004170"/>
    </source>
</evidence>
<gene>
    <name evidence="12 13" type="primary">atpG</name>
    <name evidence="13" type="ORF">CH371_17685</name>
</gene>
<keyword evidence="5 12" id="KW-1003">Cell membrane</keyword>
<dbReference type="Gene3D" id="3.40.1380.10">
    <property type="match status" value="1"/>
</dbReference>
<dbReference type="GO" id="GO:0042777">
    <property type="term" value="P:proton motive force-driven plasma membrane ATP synthesis"/>
    <property type="evidence" value="ECO:0007669"/>
    <property type="project" value="UniProtKB-UniRule"/>
</dbReference>
<evidence type="ECO:0000256" key="5">
    <source>
        <dbReference type="ARBA" id="ARBA00022475"/>
    </source>
</evidence>
<dbReference type="GO" id="GO:0046933">
    <property type="term" value="F:proton-transporting ATP synthase activity, rotational mechanism"/>
    <property type="evidence" value="ECO:0007669"/>
    <property type="project" value="UniProtKB-UniRule"/>
</dbReference>
<proteinExistence type="inferred from homology"/>
<keyword evidence="4 12" id="KW-0813">Transport</keyword>
<evidence type="ECO:0000256" key="6">
    <source>
        <dbReference type="ARBA" id="ARBA00022519"/>
    </source>
</evidence>
<comment type="subcellular location">
    <subcellularLocation>
        <location evidence="12">Cell membrane</location>
        <topology evidence="12">Peripheral membrane protein</topology>
    </subcellularLocation>
    <subcellularLocation>
        <location evidence="2">Membrane</location>
        <topology evidence="2">Peripheral membrane protein</topology>
    </subcellularLocation>
</comment>
<evidence type="ECO:0000256" key="11">
    <source>
        <dbReference type="ARBA" id="ARBA00023310"/>
    </source>
</evidence>
<dbReference type="Proteomes" id="UP000231912">
    <property type="component" value="Unassembled WGS sequence"/>
</dbReference>
<dbReference type="NCBIfam" id="NF009960">
    <property type="entry name" value="PRK13427.1"/>
    <property type="match status" value="1"/>
</dbReference>
<dbReference type="CDD" id="cd12151">
    <property type="entry name" value="F1-ATPase_gamma"/>
    <property type="match status" value="1"/>
</dbReference>
<dbReference type="EMBL" id="NPDT01000009">
    <property type="protein sequence ID" value="PJZ64603.1"/>
    <property type="molecule type" value="Genomic_DNA"/>
</dbReference>
<dbReference type="AlphaFoldDB" id="A0A2M9Z852"/>
<protein>
    <recommendedName>
        <fullName evidence="12">ATP synthase gamma chain</fullName>
    </recommendedName>
    <alternativeName>
        <fullName evidence="12">ATP synthase F1 sector gamma subunit</fullName>
    </alternativeName>
    <alternativeName>
        <fullName evidence="12">F-ATPase gamma subunit</fullName>
    </alternativeName>
</protein>
<evidence type="ECO:0000313" key="13">
    <source>
        <dbReference type="EMBL" id="PJZ64603.1"/>
    </source>
</evidence>